<sequence>MFRLSSFCTAFLFACLLTSCFSMSSWASFSLIETLSVLKLFSMLATLSLFSLCSTMLYSFFTSGPDLKSLTISESFFPASFLFSSTTSSFTSFTMSFIFT</sequence>
<dbReference type="EMBL" id="HBUF01543088">
    <property type="protein sequence ID" value="CAG6755821.1"/>
    <property type="molecule type" value="Transcribed_RNA"/>
</dbReference>
<dbReference type="EMBL" id="HBUF01543087">
    <property type="protein sequence ID" value="CAG6755820.1"/>
    <property type="molecule type" value="Transcribed_RNA"/>
</dbReference>
<feature type="transmembrane region" description="Helical" evidence="1">
    <location>
        <begin position="81"/>
        <end position="99"/>
    </location>
</feature>
<dbReference type="EMBL" id="HBUF01543085">
    <property type="protein sequence ID" value="CAG6755817.1"/>
    <property type="molecule type" value="Transcribed_RNA"/>
</dbReference>
<keyword evidence="1" id="KW-0472">Membrane</keyword>
<dbReference type="EMBL" id="HBUF01543083">
    <property type="protein sequence ID" value="CAG6755814.1"/>
    <property type="molecule type" value="Transcribed_RNA"/>
</dbReference>
<feature type="chain" id="PRO_5036262959" description="Secreted protein" evidence="2">
    <location>
        <begin position="23"/>
        <end position="100"/>
    </location>
</feature>
<accession>A0A8D9EJJ1</accession>
<reference evidence="3" key="1">
    <citation type="submission" date="2021-05" db="EMBL/GenBank/DDBJ databases">
        <authorList>
            <person name="Alioto T."/>
            <person name="Alioto T."/>
            <person name="Gomez Garrido J."/>
        </authorList>
    </citation>
    <scope>NUCLEOTIDE SEQUENCE</scope>
</reference>
<keyword evidence="1" id="KW-0812">Transmembrane</keyword>
<protein>
    <recommendedName>
        <fullName evidence="4">Secreted protein</fullName>
    </recommendedName>
</protein>
<evidence type="ECO:0000313" key="3">
    <source>
        <dbReference type="EMBL" id="CAG6755817.1"/>
    </source>
</evidence>
<dbReference type="EMBL" id="HBUF01352102">
    <property type="protein sequence ID" value="CAG6714683.1"/>
    <property type="molecule type" value="Transcribed_RNA"/>
</dbReference>
<dbReference type="EMBL" id="HBUF01543084">
    <property type="protein sequence ID" value="CAG6755816.1"/>
    <property type="molecule type" value="Transcribed_RNA"/>
</dbReference>
<keyword evidence="1" id="KW-1133">Transmembrane helix</keyword>
<dbReference type="EMBL" id="HBUF01543089">
    <property type="protein sequence ID" value="CAG6755823.1"/>
    <property type="molecule type" value="Transcribed_RNA"/>
</dbReference>
<evidence type="ECO:0008006" key="4">
    <source>
        <dbReference type="Google" id="ProtNLM"/>
    </source>
</evidence>
<dbReference type="EMBL" id="HBUF01352101">
    <property type="protein sequence ID" value="CAG6714681.1"/>
    <property type="molecule type" value="Transcribed_RNA"/>
</dbReference>
<proteinExistence type="predicted"/>
<name>A0A8D9EJJ1_9HEMI</name>
<dbReference type="PROSITE" id="PS51257">
    <property type="entry name" value="PROKAR_LIPOPROTEIN"/>
    <property type="match status" value="1"/>
</dbReference>
<evidence type="ECO:0000256" key="1">
    <source>
        <dbReference type="SAM" id="Phobius"/>
    </source>
</evidence>
<keyword evidence="2" id="KW-0732">Signal</keyword>
<feature type="transmembrane region" description="Helical" evidence="1">
    <location>
        <begin position="40"/>
        <end position="61"/>
    </location>
</feature>
<feature type="signal peptide" evidence="2">
    <location>
        <begin position="1"/>
        <end position="22"/>
    </location>
</feature>
<organism evidence="3">
    <name type="scientific">Cacopsylla melanoneura</name>
    <dbReference type="NCBI Taxonomy" id="428564"/>
    <lineage>
        <taxon>Eukaryota</taxon>
        <taxon>Metazoa</taxon>
        <taxon>Ecdysozoa</taxon>
        <taxon>Arthropoda</taxon>
        <taxon>Hexapoda</taxon>
        <taxon>Insecta</taxon>
        <taxon>Pterygota</taxon>
        <taxon>Neoptera</taxon>
        <taxon>Paraneoptera</taxon>
        <taxon>Hemiptera</taxon>
        <taxon>Sternorrhyncha</taxon>
        <taxon>Psylloidea</taxon>
        <taxon>Psyllidae</taxon>
        <taxon>Psyllinae</taxon>
        <taxon>Cacopsylla</taxon>
    </lineage>
</organism>
<dbReference type="AlphaFoldDB" id="A0A8D9EJJ1"/>
<dbReference type="EMBL" id="HBUF01543086">
    <property type="protein sequence ID" value="CAG6755818.1"/>
    <property type="molecule type" value="Transcribed_RNA"/>
</dbReference>
<evidence type="ECO:0000256" key="2">
    <source>
        <dbReference type="SAM" id="SignalP"/>
    </source>
</evidence>